<dbReference type="AlphaFoldDB" id="A0A0L7KH18"/>
<evidence type="ECO:0000313" key="2">
    <source>
        <dbReference type="EMBL" id="KOB62637.1"/>
    </source>
</evidence>
<dbReference type="InterPro" id="IPR006621">
    <property type="entry name" value="Nose-resist-to-fluoxetine_N"/>
</dbReference>
<reference evidence="2 3" key="1">
    <citation type="journal article" date="2015" name="Genome Biol. Evol.">
        <title>The genome of winter moth (Operophtera brumata) provides a genomic perspective on sexual dimorphism and phenology.</title>
        <authorList>
            <person name="Derks M.F."/>
            <person name="Smit S."/>
            <person name="Salis L."/>
            <person name="Schijlen E."/>
            <person name="Bossers A."/>
            <person name="Mateman C."/>
            <person name="Pijl A.S."/>
            <person name="de Ridder D."/>
            <person name="Groenen M.A."/>
            <person name="Visser M.E."/>
            <person name="Megens H.J."/>
        </authorList>
    </citation>
    <scope>NUCLEOTIDE SEQUENCE [LARGE SCALE GENOMIC DNA]</scope>
    <source>
        <strain evidence="2">WM2013NL</strain>
        <tissue evidence="2">Head and thorax</tissue>
    </source>
</reference>
<sequence>MTAEEEGFVLHTACWAVFRTVPMPEEKKEERKTSLSQKLNLEHFNSINLLLSSRALTQQTLVPVFDATAKPPSGILSGNGNQYGDFDECLSIDGAVRGKYCLASLQVSLEDNFKALDHMVHSGHYIRSNITD</sequence>
<dbReference type="Proteomes" id="UP000037510">
    <property type="component" value="Unassembled WGS sequence"/>
</dbReference>
<dbReference type="Pfam" id="PF20146">
    <property type="entry name" value="NRF"/>
    <property type="match status" value="1"/>
</dbReference>
<proteinExistence type="predicted"/>
<protein>
    <submittedName>
        <fullName evidence="2">Drop dead</fullName>
    </submittedName>
</protein>
<feature type="non-terminal residue" evidence="2">
    <location>
        <position position="132"/>
    </location>
</feature>
<evidence type="ECO:0000259" key="1">
    <source>
        <dbReference type="Pfam" id="PF20146"/>
    </source>
</evidence>
<gene>
    <name evidence="2" type="ORF">OBRU01_25049</name>
</gene>
<organism evidence="2 3">
    <name type="scientific">Operophtera brumata</name>
    <name type="common">Winter moth</name>
    <name type="synonym">Phalaena brumata</name>
    <dbReference type="NCBI Taxonomy" id="104452"/>
    <lineage>
        <taxon>Eukaryota</taxon>
        <taxon>Metazoa</taxon>
        <taxon>Ecdysozoa</taxon>
        <taxon>Arthropoda</taxon>
        <taxon>Hexapoda</taxon>
        <taxon>Insecta</taxon>
        <taxon>Pterygota</taxon>
        <taxon>Neoptera</taxon>
        <taxon>Endopterygota</taxon>
        <taxon>Lepidoptera</taxon>
        <taxon>Glossata</taxon>
        <taxon>Ditrysia</taxon>
        <taxon>Geometroidea</taxon>
        <taxon>Geometridae</taxon>
        <taxon>Larentiinae</taxon>
        <taxon>Operophtera</taxon>
    </lineage>
</organism>
<keyword evidence="3" id="KW-1185">Reference proteome</keyword>
<dbReference type="EMBL" id="JTDY01009806">
    <property type="protein sequence ID" value="KOB62637.1"/>
    <property type="molecule type" value="Genomic_DNA"/>
</dbReference>
<accession>A0A0L7KH18</accession>
<comment type="caution">
    <text evidence="2">The sequence shown here is derived from an EMBL/GenBank/DDBJ whole genome shotgun (WGS) entry which is preliminary data.</text>
</comment>
<name>A0A0L7KH18_OPEBR</name>
<evidence type="ECO:0000313" key="3">
    <source>
        <dbReference type="Proteomes" id="UP000037510"/>
    </source>
</evidence>
<feature type="domain" description="Nose resistant-to-fluoxetine protein N-terminal" evidence="1">
    <location>
        <begin position="50"/>
        <end position="114"/>
    </location>
</feature>